<organism evidence="2 3">
    <name type="scientific">Dactylonectria estremocensis</name>
    <dbReference type="NCBI Taxonomy" id="1079267"/>
    <lineage>
        <taxon>Eukaryota</taxon>
        <taxon>Fungi</taxon>
        <taxon>Dikarya</taxon>
        <taxon>Ascomycota</taxon>
        <taxon>Pezizomycotina</taxon>
        <taxon>Sordariomycetes</taxon>
        <taxon>Hypocreomycetidae</taxon>
        <taxon>Hypocreales</taxon>
        <taxon>Nectriaceae</taxon>
        <taxon>Dactylonectria</taxon>
    </lineage>
</organism>
<comment type="caution">
    <text evidence="2">The sequence shown here is derived from an EMBL/GenBank/DDBJ whole genome shotgun (WGS) entry which is preliminary data.</text>
</comment>
<protein>
    <recommendedName>
        <fullName evidence="4">Kinesin light chain</fullName>
    </recommendedName>
</protein>
<dbReference type="OrthoDB" id="5225894at2759"/>
<dbReference type="EMBL" id="JAGMUU010000008">
    <property type="protein sequence ID" value="KAH7146847.1"/>
    <property type="molecule type" value="Genomic_DNA"/>
</dbReference>
<keyword evidence="3" id="KW-1185">Reference proteome</keyword>
<dbReference type="InterPro" id="IPR011990">
    <property type="entry name" value="TPR-like_helical_dom_sf"/>
</dbReference>
<dbReference type="Pfam" id="PF13374">
    <property type="entry name" value="TPR_10"/>
    <property type="match status" value="1"/>
</dbReference>
<name>A0A9P9EX34_9HYPO</name>
<dbReference type="Gene3D" id="1.25.40.10">
    <property type="entry name" value="Tetratricopeptide repeat domain"/>
    <property type="match status" value="1"/>
</dbReference>
<evidence type="ECO:0008006" key="4">
    <source>
        <dbReference type="Google" id="ProtNLM"/>
    </source>
</evidence>
<feature type="region of interest" description="Disordered" evidence="1">
    <location>
        <begin position="1"/>
        <end position="124"/>
    </location>
</feature>
<gene>
    <name evidence="2" type="ORF">B0J13DRAFT_524585</name>
</gene>
<dbReference type="AlphaFoldDB" id="A0A9P9EX34"/>
<evidence type="ECO:0000256" key="1">
    <source>
        <dbReference type="SAM" id="MobiDB-lite"/>
    </source>
</evidence>
<sequence length="212" mass="23022">MPLEKHSTSPSTNTPTDPNPVVPGDRGNTGWLSIRTGARVLPNGEDPGSPYEAFASGPQSGPLRGPGHGTSPTQKPRRRRQARKPTQPTRGPQGSGKIQKKQSERSKRDSNASITASGRPVTPGMQKALQLFQEQLELLEERKTVLGEEHHHTLSNMANLAMTWKDQSRSRDALALIRNCVALRQRELGIDHPDAASSSATLATWEAVSDQS</sequence>
<evidence type="ECO:0000313" key="2">
    <source>
        <dbReference type="EMBL" id="KAH7146847.1"/>
    </source>
</evidence>
<feature type="compositionally biased region" description="Basic and acidic residues" evidence="1">
    <location>
        <begin position="101"/>
        <end position="110"/>
    </location>
</feature>
<proteinExistence type="predicted"/>
<dbReference type="Proteomes" id="UP000717696">
    <property type="component" value="Unassembled WGS sequence"/>
</dbReference>
<evidence type="ECO:0000313" key="3">
    <source>
        <dbReference type="Proteomes" id="UP000717696"/>
    </source>
</evidence>
<reference evidence="2" key="1">
    <citation type="journal article" date="2021" name="Nat. Commun.">
        <title>Genetic determinants of endophytism in the Arabidopsis root mycobiome.</title>
        <authorList>
            <person name="Mesny F."/>
            <person name="Miyauchi S."/>
            <person name="Thiergart T."/>
            <person name="Pickel B."/>
            <person name="Atanasova L."/>
            <person name="Karlsson M."/>
            <person name="Huettel B."/>
            <person name="Barry K.W."/>
            <person name="Haridas S."/>
            <person name="Chen C."/>
            <person name="Bauer D."/>
            <person name="Andreopoulos W."/>
            <person name="Pangilinan J."/>
            <person name="LaButti K."/>
            <person name="Riley R."/>
            <person name="Lipzen A."/>
            <person name="Clum A."/>
            <person name="Drula E."/>
            <person name="Henrissat B."/>
            <person name="Kohler A."/>
            <person name="Grigoriev I.V."/>
            <person name="Martin F.M."/>
            <person name="Hacquard S."/>
        </authorList>
    </citation>
    <scope>NUCLEOTIDE SEQUENCE</scope>
    <source>
        <strain evidence="2">MPI-CAGE-AT-0021</strain>
    </source>
</reference>
<accession>A0A9P9EX34</accession>